<sequence length="598" mass="67583">MRRALESEYVSENLHHWIDLIFGYKQRFPEAKKWHNLFIHIDAITDITQKRAILEQIDSFGQTPSQLFFKPHPKRLTKEEVIGSIFASKEVKFYGKNNLCESQGTDIIAMRLIEKSKELVTVYNDCTVSSHLWRREHIRLEKKKSLTLFNLARRKKTPKFGYRFSSLLTNHNVCVTIDESGLYVFACGFDNMTFVVWDIARGEVVQTVVRHTQLVSCLALDEDADRDNRLLVTGSHDTTVMVWRLQKRHSVSLSSRKALYEVVDPEPRFILTRQTAKITCVDISIKSGMIVCCDMNGELNMYNASTGDHLERLRPLLDIEQMSTAGEQILPTPDALDSQMNLPPLGPIDGANSQPDQPNNVAQAMPSTATDAPISSTNTMIELDLNVHAQSHDHNNQNKEEEKYIDNNNDGNNNDNDDNDDDDDDDESENNNYNNNRKFALSASASTLVMDPSFGKAKSILGIVEDIGPCLNMVRVSSFGDIACYSNGLKHLCIYACNGELVKKRNTNDDILSVIKFNKDGNYIVTGGTATSTFIRDTRALKVRKQFTESKEIIRCITLDKDEIFMFVAVAGGDVLIYSLAMSKFLNNQIHNLDRLGF</sequence>
<dbReference type="AlphaFoldDB" id="X6PFU8"/>
<dbReference type="Pfam" id="PF02138">
    <property type="entry name" value="Beach"/>
    <property type="match status" value="1"/>
</dbReference>
<dbReference type="InterPro" id="IPR050865">
    <property type="entry name" value="BEACH_Domain"/>
</dbReference>
<dbReference type="PANTHER" id="PTHR13743:SF112">
    <property type="entry name" value="BEACH DOMAIN-CONTAINING PROTEIN"/>
    <property type="match status" value="1"/>
</dbReference>
<feature type="domain" description="BEACH" evidence="3">
    <location>
        <begin position="1"/>
        <end position="75"/>
    </location>
</feature>
<comment type="caution">
    <text evidence="4">The sequence shown here is derived from an EMBL/GenBank/DDBJ whole genome shotgun (WGS) entry which is preliminary data.</text>
</comment>
<evidence type="ECO:0000259" key="3">
    <source>
        <dbReference type="PROSITE" id="PS50197"/>
    </source>
</evidence>
<dbReference type="SMART" id="SM01026">
    <property type="entry name" value="Beach"/>
    <property type="match status" value="1"/>
</dbReference>
<dbReference type="InterPro" id="IPR001680">
    <property type="entry name" value="WD40_rpt"/>
</dbReference>
<feature type="region of interest" description="Disordered" evidence="2">
    <location>
        <begin position="331"/>
        <end position="374"/>
    </location>
</feature>
<dbReference type="OrthoDB" id="26681at2759"/>
<dbReference type="Pfam" id="PF20426">
    <property type="entry name" value="NBCH_WD40"/>
    <property type="match status" value="1"/>
</dbReference>
<dbReference type="InterPro" id="IPR036372">
    <property type="entry name" value="BEACH_dom_sf"/>
</dbReference>
<name>X6PFU8_RETFI</name>
<dbReference type="InterPro" id="IPR036322">
    <property type="entry name" value="WD40_repeat_dom_sf"/>
</dbReference>
<gene>
    <name evidence="4" type="ORF">RFI_00089</name>
</gene>
<dbReference type="PROSITE" id="PS50082">
    <property type="entry name" value="WD_REPEATS_2"/>
    <property type="match status" value="1"/>
</dbReference>
<evidence type="ECO:0000256" key="2">
    <source>
        <dbReference type="SAM" id="MobiDB-lite"/>
    </source>
</evidence>
<accession>X6PFU8</accession>
<dbReference type="InterPro" id="IPR015943">
    <property type="entry name" value="WD40/YVTN_repeat-like_dom_sf"/>
</dbReference>
<evidence type="ECO:0000313" key="4">
    <source>
        <dbReference type="EMBL" id="ETO36973.1"/>
    </source>
</evidence>
<dbReference type="SUPFAM" id="SSF50978">
    <property type="entry name" value="WD40 repeat-like"/>
    <property type="match status" value="1"/>
</dbReference>
<feature type="compositionally biased region" description="Polar residues" evidence="2">
    <location>
        <begin position="351"/>
        <end position="374"/>
    </location>
</feature>
<evidence type="ECO:0000313" key="5">
    <source>
        <dbReference type="Proteomes" id="UP000023152"/>
    </source>
</evidence>
<dbReference type="InterPro" id="IPR046851">
    <property type="entry name" value="NBCH_WD40"/>
</dbReference>
<protein>
    <recommendedName>
        <fullName evidence="3">BEACH domain-containing protein</fullName>
    </recommendedName>
</protein>
<proteinExistence type="predicted"/>
<reference evidence="4 5" key="1">
    <citation type="journal article" date="2013" name="Curr. Biol.">
        <title>The Genome of the Foraminiferan Reticulomyxa filosa.</title>
        <authorList>
            <person name="Glockner G."/>
            <person name="Hulsmann N."/>
            <person name="Schleicher M."/>
            <person name="Noegel A.A."/>
            <person name="Eichinger L."/>
            <person name="Gallinger C."/>
            <person name="Pawlowski J."/>
            <person name="Sierra R."/>
            <person name="Euteneuer U."/>
            <person name="Pillet L."/>
            <person name="Moustafa A."/>
            <person name="Platzer M."/>
            <person name="Groth M."/>
            <person name="Szafranski K."/>
            <person name="Schliwa M."/>
        </authorList>
    </citation>
    <scope>NUCLEOTIDE SEQUENCE [LARGE SCALE GENOMIC DNA]</scope>
</reference>
<evidence type="ECO:0000256" key="1">
    <source>
        <dbReference type="PROSITE-ProRule" id="PRU00221"/>
    </source>
</evidence>
<dbReference type="SMART" id="SM00320">
    <property type="entry name" value="WD40"/>
    <property type="match status" value="5"/>
</dbReference>
<dbReference type="PANTHER" id="PTHR13743">
    <property type="entry name" value="BEIGE/BEACH-RELATED"/>
    <property type="match status" value="1"/>
</dbReference>
<dbReference type="EMBL" id="ASPP01000087">
    <property type="protein sequence ID" value="ETO36973.1"/>
    <property type="molecule type" value="Genomic_DNA"/>
</dbReference>
<dbReference type="Gene3D" id="1.10.1540.10">
    <property type="entry name" value="BEACH domain"/>
    <property type="match status" value="1"/>
</dbReference>
<keyword evidence="5" id="KW-1185">Reference proteome</keyword>
<dbReference type="InterPro" id="IPR000409">
    <property type="entry name" value="BEACH_dom"/>
</dbReference>
<dbReference type="SUPFAM" id="SSF81837">
    <property type="entry name" value="BEACH domain"/>
    <property type="match status" value="1"/>
</dbReference>
<dbReference type="PROSITE" id="PS50294">
    <property type="entry name" value="WD_REPEATS_REGION"/>
    <property type="match status" value="1"/>
</dbReference>
<feature type="compositionally biased region" description="Acidic residues" evidence="2">
    <location>
        <begin position="415"/>
        <end position="429"/>
    </location>
</feature>
<dbReference type="Gene3D" id="2.130.10.10">
    <property type="entry name" value="YVTN repeat-like/Quinoprotein amine dehydrogenase"/>
    <property type="match status" value="2"/>
</dbReference>
<dbReference type="PROSITE" id="PS50197">
    <property type="entry name" value="BEACH"/>
    <property type="match status" value="1"/>
</dbReference>
<organism evidence="4 5">
    <name type="scientific">Reticulomyxa filosa</name>
    <dbReference type="NCBI Taxonomy" id="46433"/>
    <lineage>
        <taxon>Eukaryota</taxon>
        <taxon>Sar</taxon>
        <taxon>Rhizaria</taxon>
        <taxon>Retaria</taxon>
        <taxon>Foraminifera</taxon>
        <taxon>Monothalamids</taxon>
        <taxon>Reticulomyxidae</taxon>
        <taxon>Reticulomyxa</taxon>
    </lineage>
</organism>
<dbReference type="Proteomes" id="UP000023152">
    <property type="component" value="Unassembled WGS sequence"/>
</dbReference>
<feature type="region of interest" description="Disordered" evidence="2">
    <location>
        <begin position="403"/>
        <end position="437"/>
    </location>
</feature>
<feature type="repeat" description="WD" evidence="1">
    <location>
        <begin position="208"/>
        <end position="253"/>
    </location>
</feature>
<keyword evidence="1" id="KW-0853">WD repeat</keyword>